<accession>A0A1P8F6S3</accession>
<dbReference type="Pfam" id="PF05534">
    <property type="entry name" value="HicB"/>
    <property type="match status" value="1"/>
</dbReference>
<evidence type="ECO:0000313" key="1">
    <source>
        <dbReference type="EMBL" id="APV44187.1"/>
    </source>
</evidence>
<dbReference type="GO" id="GO:0006355">
    <property type="term" value="P:regulation of DNA-templated transcription"/>
    <property type="evidence" value="ECO:0007669"/>
    <property type="project" value="InterPro"/>
</dbReference>
<dbReference type="KEGG" id="dfo:Dform_00842"/>
<organism evidence="1 2">
    <name type="scientific">Dehalogenimonas formicexedens</name>
    <dbReference type="NCBI Taxonomy" id="1839801"/>
    <lineage>
        <taxon>Bacteria</taxon>
        <taxon>Bacillati</taxon>
        <taxon>Chloroflexota</taxon>
        <taxon>Dehalococcoidia</taxon>
        <taxon>Dehalococcoidales</taxon>
        <taxon>Dehalococcoidaceae</taxon>
        <taxon>Dehalogenimonas</taxon>
    </lineage>
</organism>
<dbReference type="InterPro" id="IPR008651">
    <property type="entry name" value="Uncharacterised_HicB"/>
</dbReference>
<evidence type="ECO:0000313" key="2">
    <source>
        <dbReference type="Proteomes" id="UP000185934"/>
    </source>
</evidence>
<dbReference type="InterPro" id="IPR010985">
    <property type="entry name" value="Ribbon_hlx_hlx"/>
</dbReference>
<dbReference type="SUPFAM" id="SSF47598">
    <property type="entry name" value="Ribbon-helix-helix"/>
    <property type="match status" value="1"/>
</dbReference>
<name>A0A1P8F6S3_9CHLR</name>
<protein>
    <submittedName>
        <fullName evidence="1">HicB family protein</fullName>
    </submittedName>
</protein>
<dbReference type="AlphaFoldDB" id="A0A1P8F6S3"/>
<proteinExistence type="predicted"/>
<dbReference type="Proteomes" id="UP000185934">
    <property type="component" value="Chromosome"/>
</dbReference>
<sequence length="61" mass="6432">MITVMSDETTTMIRIPISIHKALKVAAAAAGKSTAQYVADVLTPTLKTSAGAPYLPNDRTK</sequence>
<reference evidence="2" key="1">
    <citation type="submission" date="2016-11" db="EMBL/GenBank/DDBJ databases">
        <title>Dehalogenimonas formicexedens sp. nov., a chlorinated alkane respiring bacterium isolated from contaminated groundwater.</title>
        <authorList>
            <person name="Key T.A."/>
            <person name="Bowman K.S."/>
            <person name="Lee I."/>
            <person name="Chun J."/>
            <person name="Albuquerque L."/>
            <person name="da Costa M.S."/>
            <person name="Rainey F.A."/>
            <person name="Moe W.M."/>
        </authorList>
    </citation>
    <scope>NUCLEOTIDE SEQUENCE [LARGE SCALE GENOMIC DNA]</scope>
    <source>
        <strain evidence="2">NSZ-14</strain>
    </source>
</reference>
<dbReference type="STRING" id="1839801.Dform_00842"/>
<dbReference type="EMBL" id="CP018258">
    <property type="protein sequence ID" value="APV44187.1"/>
    <property type="molecule type" value="Genomic_DNA"/>
</dbReference>
<gene>
    <name evidence="1" type="ORF">Dform_00842</name>
</gene>
<keyword evidence="2" id="KW-1185">Reference proteome</keyword>